<protein>
    <submittedName>
        <fullName evidence="1">Uncharacterized protein</fullName>
    </submittedName>
</protein>
<accession>A0A9W7T501</accession>
<name>A0A9W7T501_TRIRA</name>
<comment type="caution">
    <text evidence="1">The sequence shown here is derived from an EMBL/GenBank/DDBJ whole genome shotgun (WGS) entry which is preliminary data.</text>
</comment>
<keyword evidence="2" id="KW-1185">Reference proteome</keyword>
<gene>
    <name evidence="1" type="ORF">IRJ41_013374</name>
</gene>
<evidence type="ECO:0000313" key="2">
    <source>
        <dbReference type="Proteomes" id="UP001059041"/>
    </source>
</evidence>
<proteinExistence type="predicted"/>
<evidence type="ECO:0000313" key="1">
    <source>
        <dbReference type="EMBL" id="KAI7790161.1"/>
    </source>
</evidence>
<dbReference type="AlphaFoldDB" id="A0A9W7T501"/>
<dbReference type="EMBL" id="JAFHDT010000227">
    <property type="protein sequence ID" value="KAI7790161.1"/>
    <property type="molecule type" value="Genomic_DNA"/>
</dbReference>
<reference evidence="1" key="1">
    <citation type="submission" date="2021-02" db="EMBL/GenBank/DDBJ databases">
        <title>Comparative genomics reveals that relaxation of natural selection precedes convergent phenotypic evolution of cavefish.</title>
        <authorList>
            <person name="Peng Z."/>
        </authorList>
    </citation>
    <scope>NUCLEOTIDE SEQUENCE</scope>
    <source>
        <tissue evidence="1">Muscle</tissue>
    </source>
</reference>
<dbReference type="Proteomes" id="UP001059041">
    <property type="component" value="Unassembled WGS sequence"/>
</dbReference>
<sequence>MHFISRPVGAASNKYAPEEISVRVSLKAAQRVLSVTEFTEDMSGKAPLMLLSLSNTRLKQFNTASFAKLALSTYAEVLRILNRDKHLGNPQHLV</sequence>
<organism evidence="1 2">
    <name type="scientific">Triplophysa rosa</name>
    <name type="common">Cave loach</name>
    <dbReference type="NCBI Taxonomy" id="992332"/>
    <lineage>
        <taxon>Eukaryota</taxon>
        <taxon>Metazoa</taxon>
        <taxon>Chordata</taxon>
        <taxon>Craniata</taxon>
        <taxon>Vertebrata</taxon>
        <taxon>Euteleostomi</taxon>
        <taxon>Actinopterygii</taxon>
        <taxon>Neopterygii</taxon>
        <taxon>Teleostei</taxon>
        <taxon>Ostariophysi</taxon>
        <taxon>Cypriniformes</taxon>
        <taxon>Nemacheilidae</taxon>
        <taxon>Triplophysa</taxon>
    </lineage>
</organism>